<protein>
    <submittedName>
        <fullName evidence="2">Xylose isomerase-like protein</fullName>
    </submittedName>
</protein>
<organism evidence="2 3">
    <name type="scientific">Fusarium solani</name>
    <name type="common">Filamentous fungus</name>
    <dbReference type="NCBI Taxonomy" id="169388"/>
    <lineage>
        <taxon>Eukaryota</taxon>
        <taxon>Fungi</taxon>
        <taxon>Dikarya</taxon>
        <taxon>Ascomycota</taxon>
        <taxon>Pezizomycotina</taxon>
        <taxon>Sordariomycetes</taxon>
        <taxon>Hypocreomycetidae</taxon>
        <taxon>Hypocreales</taxon>
        <taxon>Nectriaceae</taxon>
        <taxon>Fusarium</taxon>
        <taxon>Fusarium solani species complex</taxon>
    </lineage>
</organism>
<name>A0A9P9JYK9_FUSSL</name>
<dbReference type="SUPFAM" id="SSF51658">
    <property type="entry name" value="Xylose isomerase-like"/>
    <property type="match status" value="1"/>
</dbReference>
<dbReference type="EMBL" id="JAGTJS010000022">
    <property type="protein sequence ID" value="KAH7237971.1"/>
    <property type="molecule type" value="Genomic_DNA"/>
</dbReference>
<sequence>MASNTHDSAFSSRFGTATVSLGAPTQHDLSKKLKAAARAGFKYIDLFDECWAFYLKSHGQDETKLWDATPINLSLARNLGMEAKGLGMQIVCTQPLRMIEGRRDPRERKEQLELVAKRFPFMRAFDTDLVFMCSSIDKEPSSTLDYKTVAKDLAEMGRMAEEFSVADGGRMLRIGYENLSWAQRNTWSSTWEVVRAANRHNVGLIVDSFNLLAVEFADPYNPEGHGRIYSTPRESLDVLRMSLASLVATVPGERIFLVQLLPWSRNHRLYPLETERGGYMPVDLVVAAILATGYQGPLSVEVFASSLHSVDPQVPGQHAERGIKSLKRLCEAATRVEPFWSTKAADSPAYKLWKQGKTSLSSTTTSSRI</sequence>
<dbReference type="InterPro" id="IPR013022">
    <property type="entry name" value="Xyl_isomerase-like_TIM-brl"/>
</dbReference>
<proteinExistence type="predicted"/>
<dbReference type="GO" id="GO:0016853">
    <property type="term" value="F:isomerase activity"/>
    <property type="evidence" value="ECO:0007669"/>
    <property type="project" value="UniProtKB-KW"/>
</dbReference>
<gene>
    <name evidence="2" type="ORF">B0J15DRAFT_406467</name>
</gene>
<reference evidence="2" key="1">
    <citation type="journal article" date="2021" name="Nat. Commun.">
        <title>Genetic determinants of endophytism in the Arabidopsis root mycobiome.</title>
        <authorList>
            <person name="Mesny F."/>
            <person name="Miyauchi S."/>
            <person name="Thiergart T."/>
            <person name="Pickel B."/>
            <person name="Atanasova L."/>
            <person name="Karlsson M."/>
            <person name="Huettel B."/>
            <person name="Barry K.W."/>
            <person name="Haridas S."/>
            <person name="Chen C."/>
            <person name="Bauer D."/>
            <person name="Andreopoulos W."/>
            <person name="Pangilinan J."/>
            <person name="LaButti K."/>
            <person name="Riley R."/>
            <person name="Lipzen A."/>
            <person name="Clum A."/>
            <person name="Drula E."/>
            <person name="Henrissat B."/>
            <person name="Kohler A."/>
            <person name="Grigoriev I.V."/>
            <person name="Martin F.M."/>
            <person name="Hacquard S."/>
        </authorList>
    </citation>
    <scope>NUCLEOTIDE SEQUENCE</scope>
    <source>
        <strain evidence="2">FSSC 5 MPI-SDFR-AT-0091</strain>
    </source>
</reference>
<dbReference type="Proteomes" id="UP000736672">
    <property type="component" value="Unassembled WGS sequence"/>
</dbReference>
<comment type="caution">
    <text evidence="2">The sequence shown here is derived from an EMBL/GenBank/DDBJ whole genome shotgun (WGS) entry which is preliminary data.</text>
</comment>
<dbReference type="PANTHER" id="PTHR12110">
    <property type="entry name" value="HYDROXYPYRUVATE ISOMERASE"/>
    <property type="match status" value="1"/>
</dbReference>
<dbReference type="PANTHER" id="PTHR12110:SF21">
    <property type="entry name" value="XYLOSE ISOMERASE-LIKE TIM BARREL DOMAIN-CONTAINING PROTEIN"/>
    <property type="match status" value="1"/>
</dbReference>
<evidence type="ECO:0000259" key="1">
    <source>
        <dbReference type="Pfam" id="PF01261"/>
    </source>
</evidence>
<dbReference type="Gene3D" id="3.20.20.150">
    <property type="entry name" value="Divalent-metal-dependent TIM barrel enzymes"/>
    <property type="match status" value="1"/>
</dbReference>
<dbReference type="InterPro" id="IPR050312">
    <property type="entry name" value="IolE/XylAMocC-like"/>
</dbReference>
<dbReference type="OrthoDB" id="5360893at2759"/>
<dbReference type="AlphaFoldDB" id="A0A9P9JYK9"/>
<feature type="domain" description="Xylose isomerase-like TIM barrel" evidence="1">
    <location>
        <begin position="33"/>
        <end position="328"/>
    </location>
</feature>
<keyword evidence="2" id="KW-0413">Isomerase</keyword>
<accession>A0A9P9JYK9</accession>
<dbReference type="Pfam" id="PF01261">
    <property type="entry name" value="AP_endonuc_2"/>
    <property type="match status" value="1"/>
</dbReference>
<evidence type="ECO:0000313" key="2">
    <source>
        <dbReference type="EMBL" id="KAH7237971.1"/>
    </source>
</evidence>
<dbReference type="InterPro" id="IPR036237">
    <property type="entry name" value="Xyl_isomerase-like_sf"/>
</dbReference>
<keyword evidence="3" id="KW-1185">Reference proteome</keyword>
<evidence type="ECO:0000313" key="3">
    <source>
        <dbReference type="Proteomes" id="UP000736672"/>
    </source>
</evidence>